<dbReference type="Gene3D" id="3.30.420.280">
    <property type="match status" value="1"/>
</dbReference>
<dbReference type="PANTHER" id="PTHR39184">
    <property type="match status" value="1"/>
</dbReference>
<dbReference type="EMBL" id="BARS01025517">
    <property type="protein sequence ID" value="GAG05041.1"/>
    <property type="molecule type" value="Genomic_DNA"/>
</dbReference>
<name>X0VX12_9ZZZZ</name>
<dbReference type="Pfam" id="PF17288">
    <property type="entry name" value="Terminase_3C"/>
    <property type="match status" value="1"/>
</dbReference>
<dbReference type="Gene3D" id="3.40.50.300">
    <property type="entry name" value="P-loop containing nucleotide triphosphate hydrolases"/>
    <property type="match status" value="1"/>
</dbReference>
<dbReference type="AlphaFoldDB" id="X0VX12"/>
<dbReference type="InterPro" id="IPR052380">
    <property type="entry name" value="Viral_DNA_packaging_terminase"/>
</dbReference>
<dbReference type="InterPro" id="IPR027417">
    <property type="entry name" value="P-loop_NTPase"/>
</dbReference>
<dbReference type="PANTHER" id="PTHR39184:SF1">
    <property type="entry name" value="PBSX PHAGE TERMINASE LARGE SUBUNIT"/>
    <property type="match status" value="1"/>
</dbReference>
<evidence type="ECO:0000259" key="1">
    <source>
        <dbReference type="Pfam" id="PF04466"/>
    </source>
</evidence>
<feature type="domain" description="Phage terminase large subunit C-terminal" evidence="2">
    <location>
        <begin position="99"/>
        <end position="232"/>
    </location>
</feature>
<comment type="caution">
    <text evidence="3">The sequence shown here is derived from an EMBL/GenBank/DDBJ whole genome shotgun (WGS) entry which is preliminary data.</text>
</comment>
<gene>
    <name evidence="3" type="ORF">S01H1_40309</name>
</gene>
<evidence type="ECO:0000313" key="3">
    <source>
        <dbReference type="EMBL" id="GAG05041.1"/>
    </source>
</evidence>
<accession>X0VX12</accession>
<feature type="domain" description="Phage terminase large subunit N-terminal" evidence="1">
    <location>
        <begin position="4"/>
        <end position="69"/>
    </location>
</feature>
<reference evidence="3" key="1">
    <citation type="journal article" date="2014" name="Front. Microbiol.">
        <title>High frequency of phylogenetically diverse reductive dehalogenase-homologous genes in deep subseafloor sedimentary metagenomes.</title>
        <authorList>
            <person name="Kawai M."/>
            <person name="Futagami T."/>
            <person name="Toyoda A."/>
            <person name="Takaki Y."/>
            <person name="Nishi S."/>
            <person name="Hori S."/>
            <person name="Arai W."/>
            <person name="Tsubouchi T."/>
            <person name="Morono Y."/>
            <person name="Uchiyama I."/>
            <person name="Ito T."/>
            <person name="Fujiyama A."/>
            <person name="Inagaki F."/>
            <person name="Takami H."/>
        </authorList>
    </citation>
    <scope>NUCLEOTIDE SEQUENCE</scope>
    <source>
        <strain evidence="3">Expedition CK06-06</strain>
    </source>
</reference>
<dbReference type="InterPro" id="IPR035412">
    <property type="entry name" value="Terminase_L_N"/>
</dbReference>
<proteinExistence type="predicted"/>
<protein>
    <submittedName>
        <fullName evidence="3">Uncharacterized protein</fullName>
    </submittedName>
</protein>
<evidence type="ECO:0000259" key="2">
    <source>
        <dbReference type="Pfam" id="PF17288"/>
    </source>
</evidence>
<organism evidence="3">
    <name type="scientific">marine sediment metagenome</name>
    <dbReference type="NCBI Taxonomy" id="412755"/>
    <lineage>
        <taxon>unclassified sequences</taxon>
        <taxon>metagenomes</taxon>
        <taxon>ecological metagenomes</taxon>
    </lineage>
</organism>
<feature type="non-terminal residue" evidence="3">
    <location>
        <position position="237"/>
    </location>
</feature>
<dbReference type="InterPro" id="IPR035413">
    <property type="entry name" value="Terminase_L_C"/>
</dbReference>
<dbReference type="Pfam" id="PF04466">
    <property type="entry name" value="Terminase_3"/>
    <property type="match status" value="1"/>
</dbReference>
<sequence>MRTTGQVFLDYNPSDMFSWIYDHVLTRDDTKLIKSTYLDNPFLEEAIVKEIERYKGVDKNYWSVYGLGERGVSETTIYTHWEYCDKIPDNCDDIIYGLDFGYNNPSALVKIGIKDRDYYWEELLYKSHLTNSQLIDEMKEVVPQHSYVYADTAEPQRIVEIKKAGFNCLPSDKDVTKGIDSIKAHKFYITKQSINLLKEVKSYSWKEKDEIVLDEPVKLNDHLLDAGRYAIHTSAMT</sequence>